<evidence type="ECO:0000256" key="3">
    <source>
        <dbReference type="ARBA" id="ARBA00022989"/>
    </source>
</evidence>
<feature type="region of interest" description="Disordered" evidence="5">
    <location>
        <begin position="677"/>
        <end position="767"/>
    </location>
</feature>
<comment type="caution">
    <text evidence="7">The sequence shown here is derived from an EMBL/GenBank/DDBJ whole genome shotgun (WGS) entry which is preliminary data.</text>
</comment>
<feature type="transmembrane region" description="Helical" evidence="6">
    <location>
        <begin position="119"/>
        <end position="137"/>
    </location>
</feature>
<organism evidence="7 8">
    <name type="scientific">Tilletia controversa</name>
    <name type="common">dwarf bunt fungus</name>
    <dbReference type="NCBI Taxonomy" id="13291"/>
    <lineage>
        <taxon>Eukaryota</taxon>
        <taxon>Fungi</taxon>
        <taxon>Dikarya</taxon>
        <taxon>Basidiomycota</taxon>
        <taxon>Ustilaginomycotina</taxon>
        <taxon>Exobasidiomycetes</taxon>
        <taxon>Tilletiales</taxon>
        <taxon>Tilletiaceae</taxon>
        <taxon>Tilletia</taxon>
    </lineage>
</organism>
<accession>A0A8X7MRS0</accession>
<dbReference type="SUPFAM" id="SSF103481">
    <property type="entry name" value="Multidrug resistance efflux transporter EmrE"/>
    <property type="match status" value="1"/>
</dbReference>
<feature type="transmembrane region" description="Helical" evidence="6">
    <location>
        <begin position="144"/>
        <end position="165"/>
    </location>
</feature>
<feature type="transmembrane region" description="Helical" evidence="6">
    <location>
        <begin position="312"/>
        <end position="329"/>
    </location>
</feature>
<feature type="region of interest" description="Disordered" evidence="5">
    <location>
        <begin position="605"/>
        <end position="647"/>
    </location>
</feature>
<evidence type="ECO:0000256" key="6">
    <source>
        <dbReference type="SAM" id="Phobius"/>
    </source>
</evidence>
<feature type="compositionally biased region" description="Low complexity" evidence="5">
    <location>
        <begin position="562"/>
        <end position="575"/>
    </location>
</feature>
<dbReference type="InterPro" id="IPR008521">
    <property type="entry name" value="Mg_trans_NIPA"/>
</dbReference>
<gene>
    <name evidence="7" type="ORF">A4X06_0g4722</name>
</gene>
<feature type="transmembrane region" description="Helical" evidence="6">
    <location>
        <begin position="277"/>
        <end position="297"/>
    </location>
</feature>
<evidence type="ECO:0000256" key="4">
    <source>
        <dbReference type="ARBA" id="ARBA00023136"/>
    </source>
</evidence>
<reference evidence="7" key="1">
    <citation type="submission" date="2016-04" db="EMBL/GenBank/DDBJ databases">
        <authorList>
            <person name="Nguyen H.D."/>
            <person name="Samba Siva P."/>
            <person name="Cullis J."/>
            <person name="Levesque C.A."/>
            <person name="Hambleton S."/>
        </authorList>
    </citation>
    <scope>NUCLEOTIDE SEQUENCE</scope>
    <source>
        <strain evidence="7">DAOMC 236426</strain>
    </source>
</reference>
<keyword evidence="2 6" id="KW-0812">Transmembrane</keyword>
<dbReference type="EMBL" id="LWDE02000520">
    <property type="protein sequence ID" value="KAE8247069.1"/>
    <property type="molecule type" value="Genomic_DNA"/>
</dbReference>
<feature type="compositionally biased region" description="Low complexity" evidence="5">
    <location>
        <begin position="681"/>
        <end position="690"/>
    </location>
</feature>
<evidence type="ECO:0000256" key="2">
    <source>
        <dbReference type="ARBA" id="ARBA00022692"/>
    </source>
</evidence>
<protein>
    <recommendedName>
        <fullName evidence="9">DUF803-domain-containing protein</fullName>
    </recommendedName>
</protein>
<feature type="transmembrane region" description="Helical" evidence="6">
    <location>
        <begin position="242"/>
        <end position="265"/>
    </location>
</feature>
<keyword evidence="8" id="KW-1185">Reference proteome</keyword>
<dbReference type="PANTHER" id="PTHR12570">
    <property type="match status" value="1"/>
</dbReference>
<name>A0A8X7MRS0_9BASI</name>
<feature type="region of interest" description="Disordered" evidence="5">
    <location>
        <begin position="543"/>
        <end position="575"/>
    </location>
</feature>
<dbReference type="AlphaFoldDB" id="A0A8X7MRS0"/>
<reference evidence="7" key="2">
    <citation type="journal article" date="2019" name="IMA Fungus">
        <title>Genome sequencing and comparison of five Tilletia species to identify candidate genes for the detection of regulated species infecting wheat.</title>
        <authorList>
            <person name="Nguyen H.D.T."/>
            <person name="Sultana T."/>
            <person name="Kesanakurti P."/>
            <person name="Hambleton S."/>
        </authorList>
    </citation>
    <scope>NUCLEOTIDE SEQUENCE</scope>
    <source>
        <strain evidence="7">DAOMC 236426</strain>
    </source>
</reference>
<feature type="transmembrane region" description="Helical" evidence="6">
    <location>
        <begin position="336"/>
        <end position="358"/>
    </location>
</feature>
<feature type="transmembrane region" description="Helical" evidence="6">
    <location>
        <begin position="210"/>
        <end position="230"/>
    </location>
</feature>
<evidence type="ECO:0000256" key="1">
    <source>
        <dbReference type="ARBA" id="ARBA00004141"/>
    </source>
</evidence>
<evidence type="ECO:0008006" key="9">
    <source>
        <dbReference type="Google" id="ProtNLM"/>
    </source>
</evidence>
<evidence type="ECO:0000313" key="7">
    <source>
        <dbReference type="EMBL" id="KAE8247069.1"/>
    </source>
</evidence>
<keyword evidence="4 6" id="KW-0472">Membrane</keyword>
<dbReference type="Proteomes" id="UP000077684">
    <property type="component" value="Unassembled WGS sequence"/>
</dbReference>
<dbReference type="InterPro" id="IPR037185">
    <property type="entry name" value="EmrE-like"/>
</dbReference>
<feature type="transmembrane region" description="Helical" evidence="6">
    <location>
        <begin position="70"/>
        <end position="92"/>
    </location>
</feature>
<dbReference type="GO" id="GO:0015095">
    <property type="term" value="F:magnesium ion transmembrane transporter activity"/>
    <property type="evidence" value="ECO:0007669"/>
    <property type="project" value="InterPro"/>
</dbReference>
<dbReference type="PANTHER" id="PTHR12570:SF92">
    <property type="entry name" value="SPICHTHYIN, ISOFORM B"/>
    <property type="match status" value="1"/>
</dbReference>
<sequence length="767" mass="79224">MSSTTPPITFAFVPPASATSASATLTGTAATASASAAAQTLSAIIASAQAALATQDAVLHGKAATQDPPVYKLVGILLAVGSGLLIGSSFVWKKKGLISSQQKYSSTAGEGHHYLKSPLWWTGMIIMILGEVCNFAAYMFAPAILVTPLGALSVVICAVLSHFILKESLTLFGSVGCFLCVCGSIIIALNGPEQHASGDIKVFQKMFLSVGFLIWMGVSIITSLVLALLVAPKFGKKNMLVYIGICSLIGGLSVSTTSGLGSAILLSIRGENQFKHWFIYILLAFVVCTLLIEINYLNKALELFNTAMVTPTYYVLFTTCTLISSIVLFQGLQASASAILTIVLGFLVICSGITLLQLSKVDPDDLANKPGVLDRKTTLLLRASQSHITTTNGGLGPGEKGDMLDLEQPGVDTVRGGMGVVGSLLRARSSRRIASTSHADEMGSLPLSSSNRDTDTFGRPYSERFQLYDAPVGGGGGDLRATTMPVRRGSHISFASNTTGGAAASSAAGTGLMYAAASAAGGLSVPALNAGPGGEPQSIIMKDRARSQSGVQQSHQHRQQDQDGAGSGASSMGMRRYGTEPAIKIPLGGIREASAESGAMLMCHDHNHNQGHGHGHGRGAGGSGSGFSALTPASSHNSGLGPEVTMASGRVGSHGGYVDPYARTNDIVALPVLLRGNSGASSTPSPSSPSHVRNIWGGGGSGDDEKTNLAESPTKESASGSGTEAGGRRWGRRGGGGVGQREETGNGSSSEEEEERLLKQQRGTRSP</sequence>
<proteinExistence type="predicted"/>
<evidence type="ECO:0000313" key="8">
    <source>
        <dbReference type="Proteomes" id="UP000077684"/>
    </source>
</evidence>
<dbReference type="Pfam" id="PF05653">
    <property type="entry name" value="Mg_trans_NIPA"/>
    <property type="match status" value="1"/>
</dbReference>
<comment type="subcellular location">
    <subcellularLocation>
        <location evidence="1">Membrane</location>
        <topology evidence="1">Multi-pass membrane protein</topology>
    </subcellularLocation>
</comment>
<keyword evidence="3 6" id="KW-1133">Transmembrane helix</keyword>
<feature type="transmembrane region" description="Helical" evidence="6">
    <location>
        <begin position="171"/>
        <end position="189"/>
    </location>
</feature>
<evidence type="ECO:0000256" key="5">
    <source>
        <dbReference type="SAM" id="MobiDB-lite"/>
    </source>
</evidence>
<dbReference type="GO" id="GO:0016020">
    <property type="term" value="C:membrane"/>
    <property type="evidence" value="ECO:0007669"/>
    <property type="project" value="UniProtKB-SubCell"/>
</dbReference>
<feature type="region of interest" description="Disordered" evidence="5">
    <location>
        <begin position="435"/>
        <end position="459"/>
    </location>
</feature>